<dbReference type="EC" id="2.1.1.199" evidence="1"/>
<keyword evidence="1" id="KW-0489">Methyltransferase</keyword>
<protein>
    <submittedName>
        <fullName evidence="1">16S rRNA (Cytosine(1402)-N(4))-methyltransferase</fullName>
        <ecNumber evidence="1">2.1.1.199</ecNumber>
    </submittedName>
</protein>
<dbReference type="EMBL" id="DRLD01000242">
    <property type="protein sequence ID" value="HED10765.1"/>
    <property type="molecule type" value="Genomic_DNA"/>
</dbReference>
<dbReference type="InterPro" id="IPR029063">
    <property type="entry name" value="SAM-dependent_MTases_sf"/>
</dbReference>
<accession>A0A7V1LMR4</accession>
<feature type="non-terminal residue" evidence="1">
    <location>
        <position position="1"/>
    </location>
</feature>
<keyword evidence="1" id="KW-0808">Transferase</keyword>
<dbReference type="InterPro" id="IPR002903">
    <property type="entry name" value="RsmH"/>
</dbReference>
<dbReference type="AlphaFoldDB" id="A0A7V1LMR4"/>
<comment type="caution">
    <text evidence="1">The sequence shown here is derived from an EMBL/GenBank/DDBJ whole genome shotgun (WGS) entry which is preliminary data.</text>
</comment>
<dbReference type="Gene3D" id="3.40.50.150">
    <property type="entry name" value="Vaccinia Virus protein VP39"/>
    <property type="match status" value="1"/>
</dbReference>
<organism evidence="1">
    <name type="scientific">Caldithrix abyssi</name>
    <dbReference type="NCBI Taxonomy" id="187145"/>
    <lineage>
        <taxon>Bacteria</taxon>
        <taxon>Pseudomonadati</taxon>
        <taxon>Calditrichota</taxon>
        <taxon>Calditrichia</taxon>
        <taxon>Calditrichales</taxon>
        <taxon>Calditrichaceae</taxon>
        <taxon>Caldithrix</taxon>
    </lineage>
</organism>
<dbReference type="GO" id="GO:0032259">
    <property type="term" value="P:methylation"/>
    <property type="evidence" value="ECO:0007669"/>
    <property type="project" value="UniProtKB-KW"/>
</dbReference>
<dbReference type="GO" id="GO:0008168">
    <property type="term" value="F:methyltransferase activity"/>
    <property type="evidence" value="ECO:0007669"/>
    <property type="project" value="UniProtKB-KW"/>
</dbReference>
<evidence type="ECO:0000313" key="1">
    <source>
        <dbReference type="EMBL" id="HED10765.1"/>
    </source>
</evidence>
<proteinExistence type="predicted"/>
<reference evidence="1" key="1">
    <citation type="journal article" date="2020" name="mSystems">
        <title>Genome- and Community-Level Interaction Insights into Carbon Utilization and Element Cycling Functions of Hydrothermarchaeota in Hydrothermal Sediment.</title>
        <authorList>
            <person name="Zhou Z."/>
            <person name="Liu Y."/>
            <person name="Xu W."/>
            <person name="Pan J."/>
            <person name="Luo Z.H."/>
            <person name="Li M."/>
        </authorList>
    </citation>
    <scope>NUCLEOTIDE SEQUENCE [LARGE SCALE GENOMIC DNA]</scope>
    <source>
        <strain evidence="1">HyVt-456</strain>
    </source>
</reference>
<gene>
    <name evidence="1" type="primary">mraW</name>
    <name evidence="1" type="ORF">ENJ10_08755</name>
</gene>
<dbReference type="Pfam" id="PF01795">
    <property type="entry name" value="Methyltransf_5"/>
    <property type="match status" value="1"/>
</dbReference>
<sequence length="68" mass="7928">HSLEDRIVKHFFQTMENPCTCPPEFPVCMCGKQPVLKRMRPYFRQPASPEIEANVRARSAKLRLAEKL</sequence>
<dbReference type="Proteomes" id="UP000886005">
    <property type="component" value="Unassembled WGS sequence"/>
</dbReference>
<name>A0A7V1LMR4_CALAY</name>